<gene>
    <name evidence="1" type="ORF">QCA50_008301</name>
</gene>
<protein>
    <submittedName>
        <fullName evidence="1">Uncharacterized protein</fullName>
    </submittedName>
</protein>
<organism evidence="1 2">
    <name type="scientific">Cerrena zonata</name>
    <dbReference type="NCBI Taxonomy" id="2478898"/>
    <lineage>
        <taxon>Eukaryota</taxon>
        <taxon>Fungi</taxon>
        <taxon>Dikarya</taxon>
        <taxon>Basidiomycota</taxon>
        <taxon>Agaricomycotina</taxon>
        <taxon>Agaricomycetes</taxon>
        <taxon>Polyporales</taxon>
        <taxon>Cerrenaceae</taxon>
        <taxon>Cerrena</taxon>
    </lineage>
</organism>
<dbReference type="EMBL" id="JASBNA010000010">
    <property type="protein sequence ID" value="KAK7688762.1"/>
    <property type="molecule type" value="Genomic_DNA"/>
</dbReference>
<reference evidence="1 2" key="1">
    <citation type="submission" date="2022-09" db="EMBL/GenBank/DDBJ databases">
        <authorList>
            <person name="Palmer J.M."/>
        </authorList>
    </citation>
    <scope>NUCLEOTIDE SEQUENCE [LARGE SCALE GENOMIC DNA]</scope>
    <source>
        <strain evidence="1 2">DSM 7382</strain>
    </source>
</reference>
<name>A0AAW0G8K5_9APHY</name>
<evidence type="ECO:0000313" key="1">
    <source>
        <dbReference type="EMBL" id="KAK7688762.1"/>
    </source>
</evidence>
<accession>A0AAW0G8K5</accession>
<keyword evidence="2" id="KW-1185">Reference proteome</keyword>
<dbReference type="AlphaFoldDB" id="A0AAW0G8K5"/>
<proteinExistence type="predicted"/>
<dbReference type="Proteomes" id="UP001385951">
    <property type="component" value="Unassembled WGS sequence"/>
</dbReference>
<evidence type="ECO:0000313" key="2">
    <source>
        <dbReference type="Proteomes" id="UP001385951"/>
    </source>
</evidence>
<comment type="caution">
    <text evidence="1">The sequence shown here is derived from an EMBL/GenBank/DDBJ whole genome shotgun (WGS) entry which is preliminary data.</text>
</comment>
<sequence length="126" mass="14525">MHTNSSARRLPYEWLPAMPVLYPDSSTVPVHLKSRIIPYLLDFTTRWQPSYPRLIRLTSSLFSLPYLSLTRSYSTRFISQPATLFAFALPRHDYSQDENKSTVHAPLVVCRSLRLSRLPSQCVSVI</sequence>